<dbReference type="InterPro" id="IPR036322">
    <property type="entry name" value="WD40_repeat_dom_sf"/>
</dbReference>
<dbReference type="InterPro" id="IPR015943">
    <property type="entry name" value="WD40/YVTN_repeat-like_dom_sf"/>
</dbReference>
<feature type="repeat" description="WD" evidence="3">
    <location>
        <begin position="357"/>
        <end position="389"/>
    </location>
</feature>
<reference evidence="5 6" key="1">
    <citation type="journal article" date="2024" name="Microbiol. Resour. Announc.">
        <title>Genome annotations for the ascomycete fungi Trichoderma harzianum, Trichoderma aggressivum, and Purpureocillium lilacinum.</title>
        <authorList>
            <person name="Beijen E.P.W."/>
            <person name="Ohm R.A."/>
        </authorList>
    </citation>
    <scope>NUCLEOTIDE SEQUENCE [LARGE SCALE GENOMIC DNA]</scope>
    <source>
        <strain evidence="5 6">CBS 150709</strain>
    </source>
</reference>
<protein>
    <submittedName>
        <fullName evidence="5">Uncharacterized protein</fullName>
    </submittedName>
</protein>
<evidence type="ECO:0000256" key="3">
    <source>
        <dbReference type="PROSITE-ProRule" id="PRU00221"/>
    </source>
</evidence>
<dbReference type="SUPFAM" id="SSF50978">
    <property type="entry name" value="WD40 repeat-like"/>
    <property type="match status" value="1"/>
</dbReference>
<feature type="repeat" description="WD" evidence="3">
    <location>
        <begin position="281"/>
        <end position="313"/>
    </location>
</feature>
<feature type="region of interest" description="Disordered" evidence="4">
    <location>
        <begin position="89"/>
        <end position="167"/>
    </location>
</feature>
<keyword evidence="2" id="KW-0677">Repeat</keyword>
<dbReference type="PROSITE" id="PS50294">
    <property type="entry name" value="WD_REPEATS_REGION"/>
    <property type="match status" value="1"/>
</dbReference>
<dbReference type="PROSITE" id="PS00678">
    <property type="entry name" value="WD_REPEATS_1"/>
    <property type="match status" value="1"/>
</dbReference>
<dbReference type="Proteomes" id="UP001287286">
    <property type="component" value="Unassembled WGS sequence"/>
</dbReference>
<dbReference type="InterPro" id="IPR050349">
    <property type="entry name" value="WD_LIS1/nudF_dynein_reg"/>
</dbReference>
<evidence type="ECO:0000313" key="6">
    <source>
        <dbReference type="Proteomes" id="UP001287286"/>
    </source>
</evidence>
<dbReference type="InterPro" id="IPR001680">
    <property type="entry name" value="WD40_rpt"/>
</dbReference>
<comment type="caution">
    <text evidence="5">The sequence shown here is derived from an EMBL/GenBank/DDBJ whole genome shotgun (WGS) entry which is preliminary data.</text>
</comment>
<evidence type="ECO:0000313" key="5">
    <source>
        <dbReference type="EMBL" id="KAK4067369.1"/>
    </source>
</evidence>
<feature type="repeat" description="WD" evidence="3">
    <location>
        <begin position="445"/>
        <end position="478"/>
    </location>
</feature>
<evidence type="ECO:0000256" key="2">
    <source>
        <dbReference type="ARBA" id="ARBA00022737"/>
    </source>
</evidence>
<organism evidence="5 6">
    <name type="scientific">Purpureocillium lilacinum</name>
    <name type="common">Paecilomyces lilacinus</name>
    <dbReference type="NCBI Taxonomy" id="33203"/>
    <lineage>
        <taxon>Eukaryota</taxon>
        <taxon>Fungi</taxon>
        <taxon>Dikarya</taxon>
        <taxon>Ascomycota</taxon>
        <taxon>Pezizomycotina</taxon>
        <taxon>Sordariomycetes</taxon>
        <taxon>Hypocreomycetidae</taxon>
        <taxon>Hypocreales</taxon>
        <taxon>Ophiocordycipitaceae</taxon>
        <taxon>Purpureocillium</taxon>
    </lineage>
</organism>
<feature type="compositionally biased region" description="Polar residues" evidence="4">
    <location>
        <begin position="107"/>
        <end position="117"/>
    </location>
</feature>
<accession>A0ABR0BCX0</accession>
<gene>
    <name evidence="5" type="ORF">Purlil1_13870</name>
</gene>
<dbReference type="Pfam" id="PF00400">
    <property type="entry name" value="WD40"/>
    <property type="match status" value="4"/>
</dbReference>
<evidence type="ECO:0000256" key="4">
    <source>
        <dbReference type="SAM" id="MobiDB-lite"/>
    </source>
</evidence>
<name>A0ABR0BCX0_PURLI</name>
<proteinExistence type="predicted"/>
<dbReference type="PROSITE" id="PS50082">
    <property type="entry name" value="WD_REPEATS_2"/>
    <property type="match status" value="3"/>
</dbReference>
<keyword evidence="6" id="KW-1185">Reference proteome</keyword>
<keyword evidence="1 3" id="KW-0853">WD repeat</keyword>
<dbReference type="InterPro" id="IPR019775">
    <property type="entry name" value="WD40_repeat_CS"/>
</dbReference>
<sequence length="487" mass="52631">MRPNTWTSPGNYGYRSIQPAGTLTPNRSTFSNWYLRSRPLLYVLTLPSLYKFIPPADIRRQRTWATGPSSKEGINAKLVRQESVLALQTTPARGEEHNMDSPGPLEATNSPVEASTQRLEDLSLCDNPQGVEDGKRATDGLSQLGSTEPDSSPPHPDDPSQPVTLTPKEWYTPTVNLDRRVSCERIVCCVSIGSSGKLFAAGCIQFIHVCEVETGQILQTFHHGTEIYVKNVCFSPDESLLAAGDSNGTIRICNMTDGSQRGWVHDPFATFANHPLKGYVSVHFSPGGNRLVSGGIDGKVRIWDVATGKEVSCLDAGDVVDAVAVSDKYIAAGLADAGGVRVWNIESGDKVADLAGADGHQKSVFAVAWDRDRVFSASLDGKLKEWQLNIAGGRYAAFDGAKCVRTYEDHGFGFSVGLMSDWILSCSGREVLLRQRGSGSVESRLDGHKGDVMSVDGNSEHGIIVSGSQGGMAYVWRLGKRPVDKTA</sequence>
<dbReference type="Gene3D" id="2.130.10.10">
    <property type="entry name" value="YVTN repeat-like/Quinoprotein amine dehydrogenase"/>
    <property type="match status" value="1"/>
</dbReference>
<dbReference type="SMART" id="SM00320">
    <property type="entry name" value="WD40"/>
    <property type="match status" value="6"/>
</dbReference>
<dbReference type="EMBL" id="JAWRVI010000337">
    <property type="protein sequence ID" value="KAK4067369.1"/>
    <property type="molecule type" value="Genomic_DNA"/>
</dbReference>
<dbReference type="PANTHER" id="PTHR44129">
    <property type="entry name" value="WD REPEAT-CONTAINING PROTEIN POP1"/>
    <property type="match status" value="1"/>
</dbReference>
<evidence type="ECO:0000256" key="1">
    <source>
        <dbReference type="ARBA" id="ARBA00022574"/>
    </source>
</evidence>